<evidence type="ECO:0000313" key="3">
    <source>
        <dbReference type="Proteomes" id="UP000194236"/>
    </source>
</evidence>
<comment type="caution">
    <text evidence="2">The sequence shown here is derived from an EMBL/GenBank/DDBJ whole genome shotgun (WGS) entry which is preliminary data.</text>
</comment>
<proteinExistence type="predicted"/>
<sequence length="79" mass="9003">MDDENLPIICTDYCTNTGIIIFITTLIVTIVHLTLGASVYLYITKLKQTKKFIHHHHHNRGVNRKNLMFIPPPAATTTE</sequence>
<accession>A0A1Y3AN57</accession>
<organism evidence="2 3">
    <name type="scientific">Euroglyphus maynei</name>
    <name type="common">Mayne's house dust mite</name>
    <dbReference type="NCBI Taxonomy" id="6958"/>
    <lineage>
        <taxon>Eukaryota</taxon>
        <taxon>Metazoa</taxon>
        <taxon>Ecdysozoa</taxon>
        <taxon>Arthropoda</taxon>
        <taxon>Chelicerata</taxon>
        <taxon>Arachnida</taxon>
        <taxon>Acari</taxon>
        <taxon>Acariformes</taxon>
        <taxon>Sarcoptiformes</taxon>
        <taxon>Astigmata</taxon>
        <taxon>Psoroptidia</taxon>
        <taxon>Analgoidea</taxon>
        <taxon>Pyroglyphidae</taxon>
        <taxon>Pyroglyphinae</taxon>
        <taxon>Euroglyphus</taxon>
    </lineage>
</organism>
<evidence type="ECO:0000256" key="1">
    <source>
        <dbReference type="SAM" id="Phobius"/>
    </source>
</evidence>
<dbReference type="Proteomes" id="UP000194236">
    <property type="component" value="Unassembled WGS sequence"/>
</dbReference>
<name>A0A1Y3AN57_EURMA</name>
<keyword evidence="1" id="KW-1133">Transmembrane helix</keyword>
<gene>
    <name evidence="2" type="ORF">BLA29_007786</name>
</gene>
<feature type="transmembrane region" description="Helical" evidence="1">
    <location>
        <begin position="20"/>
        <end position="43"/>
    </location>
</feature>
<reference evidence="2 3" key="1">
    <citation type="submission" date="2017-03" db="EMBL/GenBank/DDBJ databases">
        <title>Genome Survey of Euroglyphus maynei.</title>
        <authorList>
            <person name="Arlian L.G."/>
            <person name="Morgan M.S."/>
            <person name="Rider S.D."/>
        </authorList>
    </citation>
    <scope>NUCLEOTIDE SEQUENCE [LARGE SCALE GENOMIC DNA]</scope>
    <source>
        <strain evidence="2">Arlian Lab</strain>
        <tissue evidence="2">Whole body</tissue>
    </source>
</reference>
<keyword evidence="1" id="KW-0472">Membrane</keyword>
<dbReference type="AlphaFoldDB" id="A0A1Y3AN57"/>
<evidence type="ECO:0000313" key="2">
    <source>
        <dbReference type="EMBL" id="OTF69860.1"/>
    </source>
</evidence>
<protein>
    <submittedName>
        <fullName evidence="2">Uncharacterized protein</fullName>
    </submittedName>
</protein>
<dbReference type="EMBL" id="MUJZ01068511">
    <property type="protein sequence ID" value="OTF69860.1"/>
    <property type="molecule type" value="Genomic_DNA"/>
</dbReference>
<keyword evidence="1" id="KW-0812">Transmembrane</keyword>
<keyword evidence="3" id="KW-1185">Reference proteome</keyword>